<organism evidence="2 3">
    <name type="scientific">Cercophora newfieldiana</name>
    <dbReference type="NCBI Taxonomy" id="92897"/>
    <lineage>
        <taxon>Eukaryota</taxon>
        <taxon>Fungi</taxon>
        <taxon>Dikarya</taxon>
        <taxon>Ascomycota</taxon>
        <taxon>Pezizomycotina</taxon>
        <taxon>Sordariomycetes</taxon>
        <taxon>Sordariomycetidae</taxon>
        <taxon>Sordariales</taxon>
        <taxon>Lasiosphaeriaceae</taxon>
        <taxon>Cercophora</taxon>
    </lineage>
</organism>
<dbReference type="Proteomes" id="UP001174936">
    <property type="component" value="Unassembled WGS sequence"/>
</dbReference>
<accession>A0AA40D007</accession>
<proteinExistence type="predicted"/>
<feature type="region of interest" description="Disordered" evidence="1">
    <location>
        <begin position="1"/>
        <end position="56"/>
    </location>
</feature>
<feature type="compositionally biased region" description="Low complexity" evidence="1">
    <location>
        <begin position="47"/>
        <end position="56"/>
    </location>
</feature>
<name>A0AA40D007_9PEZI</name>
<reference evidence="2" key="1">
    <citation type="submission" date="2023-06" db="EMBL/GenBank/DDBJ databases">
        <title>Genome-scale phylogeny and comparative genomics of the fungal order Sordariales.</title>
        <authorList>
            <consortium name="Lawrence Berkeley National Laboratory"/>
            <person name="Hensen N."/>
            <person name="Bonometti L."/>
            <person name="Westerberg I."/>
            <person name="Brannstrom I.O."/>
            <person name="Guillou S."/>
            <person name="Cros-Aarteil S."/>
            <person name="Calhoun S."/>
            <person name="Haridas S."/>
            <person name="Kuo A."/>
            <person name="Mondo S."/>
            <person name="Pangilinan J."/>
            <person name="Riley R."/>
            <person name="Labutti K."/>
            <person name="Andreopoulos B."/>
            <person name="Lipzen A."/>
            <person name="Chen C."/>
            <person name="Yanf M."/>
            <person name="Daum C."/>
            <person name="Ng V."/>
            <person name="Clum A."/>
            <person name="Steindorff A."/>
            <person name="Ohm R."/>
            <person name="Martin F."/>
            <person name="Silar P."/>
            <person name="Natvig D."/>
            <person name="Lalanne C."/>
            <person name="Gautier V."/>
            <person name="Ament-Velasquez S.L."/>
            <person name="Kruys A."/>
            <person name="Hutchinson M.I."/>
            <person name="Powell A.J."/>
            <person name="Barry K."/>
            <person name="Miller A.N."/>
            <person name="Grigoriev I.V."/>
            <person name="Debuchy R."/>
            <person name="Gladieux P."/>
            <person name="Thoren M.H."/>
            <person name="Johannesson H."/>
        </authorList>
    </citation>
    <scope>NUCLEOTIDE SEQUENCE</scope>
    <source>
        <strain evidence="2">SMH2532-1</strain>
    </source>
</reference>
<evidence type="ECO:0000313" key="2">
    <source>
        <dbReference type="EMBL" id="KAK0657786.1"/>
    </source>
</evidence>
<keyword evidence="3" id="KW-1185">Reference proteome</keyword>
<dbReference type="EMBL" id="JAULSV010000001">
    <property type="protein sequence ID" value="KAK0657786.1"/>
    <property type="molecule type" value="Genomic_DNA"/>
</dbReference>
<comment type="caution">
    <text evidence="2">The sequence shown here is derived from an EMBL/GenBank/DDBJ whole genome shotgun (WGS) entry which is preliminary data.</text>
</comment>
<sequence>MSAARSTTRGLAHPTSYHRCHPHRRSAASPGLRAGCPDTASSNFSRTTRACPPATTPAHTATLSSLVCRGPPKKPGEDAVARLVGLEGQATGDVPTYQMDVAKEELRGVRLGRSDRRNWSFAPLFGCTPSNMRFSSLIVSLTGGVSFAAAAPAPEVEAPRMLSEREVADLEARIFNATLGKRAFWAFIGWTGRDCTGGLAFAYQGQTTGGCTNTGTQAPSISYQNTWPVSPIGYSDTMCQNWASQTYVKDLGTNYWCMNGNMRSFQAKRVLDE</sequence>
<evidence type="ECO:0000256" key="1">
    <source>
        <dbReference type="SAM" id="MobiDB-lite"/>
    </source>
</evidence>
<evidence type="ECO:0000313" key="3">
    <source>
        <dbReference type="Proteomes" id="UP001174936"/>
    </source>
</evidence>
<gene>
    <name evidence="2" type="ORF">B0T16DRAFT_453217</name>
</gene>
<feature type="compositionally biased region" description="Basic residues" evidence="1">
    <location>
        <begin position="16"/>
        <end position="26"/>
    </location>
</feature>
<protein>
    <submittedName>
        <fullName evidence="2">Uncharacterized protein</fullName>
    </submittedName>
</protein>
<dbReference type="AlphaFoldDB" id="A0AA40D007"/>